<evidence type="ECO:0000256" key="2">
    <source>
        <dbReference type="SAM" id="MobiDB-lite"/>
    </source>
</evidence>
<dbReference type="RefSeq" id="WP_146908135.1">
    <property type="nucleotide sequence ID" value="NZ_BJUS01000007.1"/>
</dbReference>
<dbReference type="EMBL" id="BJUS01000007">
    <property type="protein sequence ID" value="GEK72442.1"/>
    <property type="molecule type" value="Genomic_DNA"/>
</dbReference>
<proteinExistence type="inferred from homology"/>
<gene>
    <name evidence="4" type="primary">yxiE</name>
    <name evidence="4" type="ORF">HHA04nite_09860</name>
</gene>
<dbReference type="PRINTS" id="PR01438">
    <property type="entry name" value="UNVRSLSTRESS"/>
</dbReference>
<name>A0ABQ0U1M5_9GAMM</name>
<dbReference type="Gene3D" id="3.40.50.620">
    <property type="entry name" value="HUPs"/>
    <property type="match status" value="1"/>
</dbReference>
<evidence type="ECO:0000256" key="1">
    <source>
        <dbReference type="ARBA" id="ARBA00008791"/>
    </source>
</evidence>
<comment type="caution">
    <text evidence="4">The sequence shown here is derived from an EMBL/GenBank/DDBJ whole genome shotgun (WGS) entry which is preliminary data.</text>
</comment>
<keyword evidence="5" id="KW-1185">Reference proteome</keyword>
<dbReference type="InterPro" id="IPR006016">
    <property type="entry name" value="UspA"/>
</dbReference>
<evidence type="ECO:0000313" key="4">
    <source>
        <dbReference type="EMBL" id="GEK72442.1"/>
    </source>
</evidence>
<feature type="domain" description="UspA" evidence="3">
    <location>
        <begin position="1"/>
        <end position="147"/>
    </location>
</feature>
<dbReference type="PANTHER" id="PTHR46268">
    <property type="entry name" value="STRESS RESPONSE PROTEIN NHAX"/>
    <property type="match status" value="1"/>
</dbReference>
<comment type="similarity">
    <text evidence="1">Belongs to the universal stress protein A family.</text>
</comment>
<protein>
    <submittedName>
        <fullName evidence="4">Universal stress protein YxiE</fullName>
    </submittedName>
</protein>
<evidence type="ECO:0000313" key="5">
    <source>
        <dbReference type="Proteomes" id="UP000321121"/>
    </source>
</evidence>
<feature type="region of interest" description="Disordered" evidence="2">
    <location>
        <begin position="48"/>
        <end position="67"/>
    </location>
</feature>
<dbReference type="PANTHER" id="PTHR46268:SF6">
    <property type="entry name" value="UNIVERSAL STRESS PROTEIN UP12"/>
    <property type="match status" value="1"/>
</dbReference>
<dbReference type="Proteomes" id="UP000321121">
    <property type="component" value="Unassembled WGS sequence"/>
</dbReference>
<dbReference type="InterPro" id="IPR006015">
    <property type="entry name" value="Universal_stress_UspA"/>
</dbReference>
<organism evidence="4 5">
    <name type="scientific">Halomonas halophila</name>
    <dbReference type="NCBI Taxonomy" id="29573"/>
    <lineage>
        <taxon>Bacteria</taxon>
        <taxon>Pseudomonadati</taxon>
        <taxon>Pseudomonadota</taxon>
        <taxon>Gammaproteobacteria</taxon>
        <taxon>Oceanospirillales</taxon>
        <taxon>Halomonadaceae</taxon>
        <taxon>Halomonas</taxon>
    </lineage>
</organism>
<dbReference type="CDD" id="cd00293">
    <property type="entry name" value="USP-like"/>
    <property type="match status" value="1"/>
</dbReference>
<dbReference type="SUPFAM" id="SSF52402">
    <property type="entry name" value="Adenine nucleotide alpha hydrolases-like"/>
    <property type="match status" value="1"/>
</dbReference>
<sequence length="147" mass="16032">MFRTILVPVDGSSHARKALSLACQLLADRQEACLLLLHVPEAAPHDPPMMWGVGSEAAADSRDERERRARQLLDTAAEEARDRGVRHVEPELRFGDPIRTILELADARNVDAILMGSRGLSDLRGLITGSVSHKVSHAAECSVVTVH</sequence>
<accession>A0ABQ0U1M5</accession>
<dbReference type="Pfam" id="PF00582">
    <property type="entry name" value="Usp"/>
    <property type="match status" value="1"/>
</dbReference>
<reference evidence="4 5" key="1">
    <citation type="submission" date="2019-07" db="EMBL/GenBank/DDBJ databases">
        <title>Whole genome shotgun sequence of Halomonas halophila NBRC 102604.</title>
        <authorList>
            <person name="Hosoyama A."/>
            <person name="Uohara A."/>
            <person name="Ohji S."/>
            <person name="Ichikawa N."/>
        </authorList>
    </citation>
    <scope>NUCLEOTIDE SEQUENCE [LARGE SCALE GENOMIC DNA]</scope>
    <source>
        <strain evidence="4 5">NBRC 102604</strain>
    </source>
</reference>
<dbReference type="InterPro" id="IPR014729">
    <property type="entry name" value="Rossmann-like_a/b/a_fold"/>
</dbReference>
<evidence type="ECO:0000259" key="3">
    <source>
        <dbReference type="Pfam" id="PF00582"/>
    </source>
</evidence>